<dbReference type="Gene3D" id="3.30.310.250">
    <property type="entry name" value="Sporulation inhibitor of replication protein SirA"/>
    <property type="match status" value="1"/>
</dbReference>
<organism evidence="1 2">
    <name type="scientific">Salipaludibacillus aurantiacus</name>
    <dbReference type="NCBI Taxonomy" id="1601833"/>
    <lineage>
        <taxon>Bacteria</taxon>
        <taxon>Bacillati</taxon>
        <taxon>Bacillota</taxon>
        <taxon>Bacilli</taxon>
        <taxon>Bacillales</taxon>
        <taxon>Bacillaceae</taxon>
    </lineage>
</organism>
<sequence length="149" mass="18124">MRNYEIVLIEEEVAHMYHGMEKKLFHLFKENNCSQGVLKAITTNQIEYITKPYSRENLDHYIHQFFFHNKAYSYSKYEHTLYDRRENSYAKLEMHPDKMILTAEGAIDAETRFFEVLRSFHSYFLAINYEENKYGWLKPIRVVNFMQDK</sequence>
<dbReference type="RefSeq" id="WP_093047496.1">
    <property type="nucleotide sequence ID" value="NZ_FOGT01000002.1"/>
</dbReference>
<protein>
    <recommendedName>
        <fullName evidence="3">Sporulation inhibitor of replication protein SirA</fullName>
    </recommendedName>
</protein>
<name>A0A1H9QDP3_9BACI</name>
<proteinExistence type="predicted"/>
<evidence type="ECO:0000313" key="2">
    <source>
        <dbReference type="Proteomes" id="UP000198571"/>
    </source>
</evidence>
<keyword evidence="2" id="KW-1185">Reference proteome</keyword>
<dbReference type="InterPro" id="IPR019683">
    <property type="entry name" value="SirA"/>
</dbReference>
<dbReference type="Proteomes" id="UP000198571">
    <property type="component" value="Unassembled WGS sequence"/>
</dbReference>
<dbReference type="InterPro" id="IPR038449">
    <property type="entry name" value="SirA_sf"/>
</dbReference>
<accession>A0A1H9QDP3</accession>
<evidence type="ECO:0000313" key="1">
    <source>
        <dbReference type="EMBL" id="SER58532.1"/>
    </source>
</evidence>
<dbReference type="Pfam" id="PF10747">
    <property type="entry name" value="SirA"/>
    <property type="match status" value="1"/>
</dbReference>
<evidence type="ECO:0008006" key="3">
    <source>
        <dbReference type="Google" id="ProtNLM"/>
    </source>
</evidence>
<reference evidence="2" key="1">
    <citation type="submission" date="2016-10" db="EMBL/GenBank/DDBJ databases">
        <authorList>
            <person name="Varghese N."/>
            <person name="Submissions S."/>
        </authorList>
    </citation>
    <scope>NUCLEOTIDE SEQUENCE [LARGE SCALE GENOMIC DNA]</scope>
    <source>
        <strain evidence="2">S9</strain>
    </source>
</reference>
<dbReference type="OrthoDB" id="2736584at2"/>
<dbReference type="EMBL" id="FOGT01000002">
    <property type="protein sequence ID" value="SER58532.1"/>
    <property type="molecule type" value="Genomic_DNA"/>
</dbReference>
<dbReference type="AlphaFoldDB" id="A0A1H9QDP3"/>
<gene>
    <name evidence="1" type="ORF">SAMN05518684_102162</name>
</gene>
<dbReference type="STRING" id="1601833.SAMN05518684_102162"/>